<dbReference type="AlphaFoldDB" id="A0A8B2NQM8"/>
<sequence length="66" mass="7433">MKVVDDDLTLDHPEPYFGLEILPDAVVRRIAFSSFDDGMFWLYSGGDHSLTYCDISFGDPEPPKGH</sequence>
<organism evidence="1 2">
    <name type="scientific">Acuticoccus sediminis</name>
    <dbReference type="NCBI Taxonomy" id="2184697"/>
    <lineage>
        <taxon>Bacteria</taxon>
        <taxon>Pseudomonadati</taxon>
        <taxon>Pseudomonadota</taxon>
        <taxon>Alphaproteobacteria</taxon>
        <taxon>Hyphomicrobiales</taxon>
        <taxon>Amorphaceae</taxon>
        <taxon>Acuticoccus</taxon>
    </lineage>
</organism>
<gene>
    <name evidence="1" type="ORF">DLJ53_26830</name>
</gene>
<dbReference type="RefSeq" id="WP_111351156.1">
    <property type="nucleotide sequence ID" value="NZ_JAIWKD010000006.1"/>
</dbReference>
<protein>
    <submittedName>
        <fullName evidence="1">Uncharacterized protein</fullName>
    </submittedName>
</protein>
<reference evidence="1 2" key="1">
    <citation type="submission" date="2018-05" db="EMBL/GenBank/DDBJ databases">
        <title>Acuticoccus sediminis sp. nov., isolated from deep-sea sediment of Indian Ocean.</title>
        <authorList>
            <person name="Liu X."/>
            <person name="Lai Q."/>
            <person name="Du Y."/>
            <person name="Sun F."/>
            <person name="Zhang X."/>
            <person name="Wang S."/>
            <person name="Shao Z."/>
        </authorList>
    </citation>
    <scope>NUCLEOTIDE SEQUENCE [LARGE SCALE GENOMIC DNA]</scope>
    <source>
        <strain evidence="1 2">PTG4-2</strain>
    </source>
</reference>
<name>A0A8B2NQM8_9HYPH</name>
<dbReference type="Proteomes" id="UP000249590">
    <property type="component" value="Unassembled WGS sequence"/>
</dbReference>
<evidence type="ECO:0000313" key="1">
    <source>
        <dbReference type="EMBL" id="RAH98325.1"/>
    </source>
</evidence>
<accession>A0A8B2NQM8</accession>
<evidence type="ECO:0000313" key="2">
    <source>
        <dbReference type="Proteomes" id="UP000249590"/>
    </source>
</evidence>
<dbReference type="EMBL" id="QHHQ01000007">
    <property type="protein sequence ID" value="RAH98325.1"/>
    <property type="molecule type" value="Genomic_DNA"/>
</dbReference>
<keyword evidence="2" id="KW-1185">Reference proteome</keyword>
<comment type="caution">
    <text evidence="1">The sequence shown here is derived from an EMBL/GenBank/DDBJ whole genome shotgun (WGS) entry which is preliminary data.</text>
</comment>
<proteinExistence type="predicted"/>